<accession>A0A345XWT6</accession>
<keyword evidence="2" id="KW-1133">Transmembrane helix</keyword>
<evidence type="ECO:0000256" key="2">
    <source>
        <dbReference type="SAM" id="Phobius"/>
    </source>
</evidence>
<evidence type="ECO:0000313" key="3">
    <source>
        <dbReference type="EMBL" id="AXK36102.1"/>
    </source>
</evidence>
<keyword evidence="2" id="KW-0472">Membrane</keyword>
<name>A0A345XWT6_9ACTN</name>
<feature type="region of interest" description="Disordered" evidence="1">
    <location>
        <begin position="44"/>
        <end position="70"/>
    </location>
</feature>
<protein>
    <submittedName>
        <fullName evidence="3">Uncharacterized protein</fullName>
    </submittedName>
</protein>
<feature type="transmembrane region" description="Helical" evidence="2">
    <location>
        <begin position="20"/>
        <end position="40"/>
    </location>
</feature>
<gene>
    <name evidence="3" type="ORF">DVA86_29430</name>
</gene>
<dbReference type="AlphaFoldDB" id="A0A345XWT6"/>
<keyword evidence="2" id="KW-0812">Transmembrane</keyword>
<organism evidence="3 4">
    <name type="scientific">Streptomyces armeniacus</name>
    <dbReference type="NCBI Taxonomy" id="83291"/>
    <lineage>
        <taxon>Bacteria</taxon>
        <taxon>Bacillati</taxon>
        <taxon>Actinomycetota</taxon>
        <taxon>Actinomycetes</taxon>
        <taxon>Kitasatosporales</taxon>
        <taxon>Streptomycetaceae</taxon>
        <taxon>Streptomyces</taxon>
    </lineage>
</organism>
<evidence type="ECO:0000256" key="1">
    <source>
        <dbReference type="SAM" id="MobiDB-lite"/>
    </source>
</evidence>
<reference evidence="3 4" key="1">
    <citation type="submission" date="2018-07" db="EMBL/GenBank/DDBJ databases">
        <title>Draft genome of the type strain Streptomyces armeniacus ATCC 15676.</title>
        <authorList>
            <person name="Labana P."/>
            <person name="Gosse J.T."/>
            <person name="Boddy C.N."/>
        </authorList>
    </citation>
    <scope>NUCLEOTIDE SEQUENCE [LARGE SCALE GENOMIC DNA]</scope>
    <source>
        <strain evidence="3 4">ATCC 15676</strain>
    </source>
</reference>
<dbReference type="KEGG" id="sarm:DVA86_29430"/>
<dbReference type="Proteomes" id="UP000254425">
    <property type="component" value="Chromosome"/>
</dbReference>
<proteinExistence type="predicted"/>
<sequence>MSELPPLQEPKAQARDARRLRLMTLGFTAVVAGLVAFAFFGPSEGEDESADLKRGDCFENTGTEDAPTAEKRACTDDGADYRVLKVNKETGFSSFACDDVPGATGTLSQQSLEKDGDSFVVCFKDN</sequence>
<keyword evidence="4" id="KW-1185">Reference proteome</keyword>
<dbReference type="EMBL" id="CP031320">
    <property type="protein sequence ID" value="AXK36102.1"/>
    <property type="molecule type" value="Genomic_DNA"/>
</dbReference>
<evidence type="ECO:0000313" key="4">
    <source>
        <dbReference type="Proteomes" id="UP000254425"/>
    </source>
</evidence>